<dbReference type="PANTHER" id="PTHR30188:SF4">
    <property type="entry name" value="PROTEIN TRIGALACTOSYLDIACYLGLYCEROL 1, CHLOROPLASTIC"/>
    <property type="match status" value="1"/>
</dbReference>
<keyword evidence="1" id="KW-0472">Membrane</keyword>
<feature type="transmembrane region" description="Helical" evidence="1">
    <location>
        <begin position="162"/>
        <end position="184"/>
    </location>
</feature>
<evidence type="ECO:0000313" key="2">
    <source>
        <dbReference type="EMBL" id="UTI66725.1"/>
    </source>
</evidence>
<dbReference type="InterPro" id="IPR030802">
    <property type="entry name" value="Permease_MalE"/>
</dbReference>
<feature type="transmembrane region" description="Helical" evidence="1">
    <location>
        <begin position="91"/>
        <end position="114"/>
    </location>
</feature>
<dbReference type="RefSeq" id="WP_254573391.1">
    <property type="nucleotide sequence ID" value="NZ_CP098502.1"/>
</dbReference>
<dbReference type="EMBL" id="CP098502">
    <property type="protein sequence ID" value="UTI66725.1"/>
    <property type="molecule type" value="Genomic_DNA"/>
</dbReference>
<reference evidence="2 3" key="1">
    <citation type="submission" date="2022-06" db="EMBL/GenBank/DDBJ databases">
        <title>Paraconexibacter antarcticus.</title>
        <authorList>
            <person name="Kim C.S."/>
        </authorList>
    </citation>
    <scope>NUCLEOTIDE SEQUENCE [LARGE SCALE GENOMIC DNA]</scope>
    <source>
        <strain evidence="2 3">02-257</strain>
    </source>
</reference>
<feature type="transmembrane region" description="Helical" evidence="1">
    <location>
        <begin position="135"/>
        <end position="156"/>
    </location>
</feature>
<feature type="transmembrane region" description="Helical" evidence="1">
    <location>
        <begin position="196"/>
        <end position="216"/>
    </location>
</feature>
<gene>
    <name evidence="2" type="ORF">NBH00_11060</name>
</gene>
<keyword evidence="1" id="KW-0812">Transmembrane</keyword>
<keyword evidence="3" id="KW-1185">Reference proteome</keyword>
<accession>A0ABY5DXH5</accession>
<feature type="transmembrane region" description="Helical" evidence="1">
    <location>
        <begin position="228"/>
        <end position="249"/>
    </location>
</feature>
<proteinExistence type="predicted"/>
<dbReference type="Pfam" id="PF02405">
    <property type="entry name" value="MlaE"/>
    <property type="match status" value="1"/>
</dbReference>
<organism evidence="2 3">
    <name type="scientific">Paraconexibacter antarcticus</name>
    <dbReference type="NCBI Taxonomy" id="2949664"/>
    <lineage>
        <taxon>Bacteria</taxon>
        <taxon>Bacillati</taxon>
        <taxon>Actinomycetota</taxon>
        <taxon>Thermoleophilia</taxon>
        <taxon>Solirubrobacterales</taxon>
        <taxon>Paraconexibacteraceae</taxon>
        <taxon>Paraconexibacter</taxon>
    </lineage>
</organism>
<dbReference type="PANTHER" id="PTHR30188">
    <property type="entry name" value="ABC TRANSPORTER PERMEASE PROTEIN-RELATED"/>
    <property type="match status" value="1"/>
</dbReference>
<dbReference type="Proteomes" id="UP001056035">
    <property type="component" value="Chromosome"/>
</dbReference>
<sequence>MAGTGPLVQVGGMVQLALQVAARSVRPPLTYGPELAVQVRATVRAAVLPVILTSFALSFGPAGIQASAFFSLLGAIDRLGSAYELIVVREFAPLVTAIIMAGVIGTAICADLGARQVRDEISALRVLGIDPVRSLVVPRVLTVVGIAVLLDVFAIVSGLAGALLVVVQNGASVSAFFTTFFAAATPLELASSLVKSAVYGAVIAIVCCHKGLTTSGGPEGVGRSVNEAVVIAFLAIGAIDYVFSQMLLATHPILSEPR</sequence>
<protein>
    <submittedName>
        <fullName evidence="2">ABC transporter permease</fullName>
    </submittedName>
</protein>
<keyword evidence="1" id="KW-1133">Transmembrane helix</keyword>
<name>A0ABY5DXH5_9ACTN</name>
<evidence type="ECO:0000256" key="1">
    <source>
        <dbReference type="SAM" id="Phobius"/>
    </source>
</evidence>
<feature type="transmembrane region" description="Helical" evidence="1">
    <location>
        <begin position="46"/>
        <end position="71"/>
    </location>
</feature>
<evidence type="ECO:0000313" key="3">
    <source>
        <dbReference type="Proteomes" id="UP001056035"/>
    </source>
</evidence>